<gene>
    <name evidence="1" type="ORF">QAD02_005925</name>
</gene>
<sequence length="1414" mass="159101">MGQTLVQVEVWEAALWQQPLEAVVFPLPQLQLQAVLLAISLPTLVSAQNLHQNVLPELQPQPFNQTKIENKTTITTAKTIPEDDSARIMNLQDSETNYTVLSRTSNDEWVVSANNSTEPGSSKIIKFSNRTIDRLTTHNKSSIRYAEVDKESTGISSNPSGVKSKQDDDTEFEPRVEDLVEAADFGVQAMEDLYTVKEPELYSMGLYLSSDNPARYVAAFNHLSDEAKQLTRFGFAALEATRRFRTKHPNFVRQASLNIHNAKVFLREECPRRGVPQCPGASMRYRTADGTCNNRRKLWWGSAMSTMQRFLPPVYDDGIDRLRKSVTGEPLPSARTVSDWVHQERDLPLPSVTHMLMQWGQFIDHDITATGQSQAFMSSVPQCCLRGGVDIQPPEFLHPDCEPITVEPSDSRLGNLGVRCMEFVRSAPAPREDCDFGAREQLSQVTSFIDASTVYASNARLSDGLRLFRNGLLQYGKLQSRRPVLPRDDSDLCKRGSLSTSCFRAGDGRLSEQPALVSLHVIFLRLHNRLATQLSALNQHWSDERIFQETRKIVGAIVQHITYREFLPIVLGPDIMKIFDIEPLKRGYYEGYDENIDPNIANAFSTAAYRFGHSLVQRSFVRFDKNHRPLFNNVSIHEEFSHPVNLETAGSVERILLGLVNQPCQRRDEFISDELTSHLFQTPGFEFGMDLAAINIQRGRDHGIAPFVDWRQPCSLGPIRNWDDMARIMDPETARTFQEIYASVEDVDLFSAGLAEKPVTGGLVGPTFACIIAQQFRSLRKGDRFWYENPFAESGFTQTQLRQIRKVTLAQVMCRTTDSLDDIQPFVMLVSDGLRNRRLRCTSPLLQQIDLTPWRERKPPKQDPQNDAAETPSEETVAEEEIVPDANEEDTEMRTSMKKKHQISRGSQRQKPTKTRINQTNRIAIRRPIGPPENLTIVVNNHAVNAPVFVSDSIYGSNVQYNGNPNSESVYRPQQTPQRPINTYGSTPKPKPPQQQQFPSNQFGNPYIPHNFADPSNPNPPMYDMNPKPYNGFLPNNDFFQNNIPSIPSYHSNLEQTGYGASNQSPQYTTKRPNRPTQRPGTYSSSLDYDEEFPEIDPDFGDSHHSSSGNRPLNGNNPPGINADYANYESDFENLQPTHRPRPTKKHKRPASHRPSNRPKKKPQTVNSNEKAADGTQSKPSHAELDKNPVSATTSRTSFENRPRPTTIQYSKTHGERNAQNSYSHGNSSTTPINKFLDKFKPLNQSSQPYASSDQKVEFKQLDETEEIERQLPSKDVQNQTPSSSTSNSNSTSDRPHQVTDSVDSELPRPMDFSQYQNPVRPSNANNVDSAKSGVDSVHDQTDINVSKESDSKITTVIVGHGEGILEKSSGSGNFNDDIPAEGHFPESSVPDEESKIDSALSNLPRPMKLRHGN</sequence>
<keyword evidence="2" id="KW-1185">Reference proteome</keyword>
<protein>
    <submittedName>
        <fullName evidence="1">Uncharacterized protein</fullName>
    </submittedName>
</protein>
<name>A0ACC2N0J7_9HYME</name>
<reference evidence="1" key="1">
    <citation type="submission" date="2023-04" db="EMBL/GenBank/DDBJ databases">
        <title>A chromosome-level genome assembly of the parasitoid wasp Eretmocerus hayati.</title>
        <authorList>
            <person name="Zhong Y."/>
            <person name="Liu S."/>
            <person name="Liu Y."/>
        </authorList>
    </citation>
    <scope>NUCLEOTIDE SEQUENCE</scope>
    <source>
        <strain evidence="1">ZJU_SS_LIU_2023</strain>
    </source>
</reference>
<dbReference type="EMBL" id="CM056744">
    <property type="protein sequence ID" value="KAJ8664263.1"/>
    <property type="molecule type" value="Genomic_DNA"/>
</dbReference>
<evidence type="ECO:0000313" key="2">
    <source>
        <dbReference type="Proteomes" id="UP001239111"/>
    </source>
</evidence>
<dbReference type="Proteomes" id="UP001239111">
    <property type="component" value="Chromosome 4"/>
</dbReference>
<organism evidence="1 2">
    <name type="scientific">Eretmocerus hayati</name>
    <dbReference type="NCBI Taxonomy" id="131215"/>
    <lineage>
        <taxon>Eukaryota</taxon>
        <taxon>Metazoa</taxon>
        <taxon>Ecdysozoa</taxon>
        <taxon>Arthropoda</taxon>
        <taxon>Hexapoda</taxon>
        <taxon>Insecta</taxon>
        <taxon>Pterygota</taxon>
        <taxon>Neoptera</taxon>
        <taxon>Endopterygota</taxon>
        <taxon>Hymenoptera</taxon>
        <taxon>Apocrita</taxon>
        <taxon>Proctotrupomorpha</taxon>
        <taxon>Chalcidoidea</taxon>
        <taxon>Aphelinidae</taxon>
        <taxon>Aphelininae</taxon>
        <taxon>Eretmocerus</taxon>
    </lineage>
</organism>
<comment type="caution">
    <text evidence="1">The sequence shown here is derived from an EMBL/GenBank/DDBJ whole genome shotgun (WGS) entry which is preliminary data.</text>
</comment>
<evidence type="ECO:0000313" key="1">
    <source>
        <dbReference type="EMBL" id="KAJ8664263.1"/>
    </source>
</evidence>
<accession>A0ACC2N0J7</accession>
<proteinExistence type="predicted"/>